<dbReference type="InterPro" id="IPR005849">
    <property type="entry name" value="GalP_Utransf_N"/>
</dbReference>
<dbReference type="GO" id="GO:0008270">
    <property type="term" value="F:zinc ion binding"/>
    <property type="evidence" value="ECO:0007669"/>
    <property type="project" value="InterPro"/>
</dbReference>
<dbReference type="GO" id="GO:0008108">
    <property type="term" value="F:UDP-glucose:hexose-1-phosphate uridylyltransferase activity"/>
    <property type="evidence" value="ECO:0007669"/>
    <property type="project" value="InterPro"/>
</dbReference>
<evidence type="ECO:0000256" key="4">
    <source>
        <dbReference type="PIRSR" id="PIRSR000808-1"/>
    </source>
</evidence>
<evidence type="ECO:0000256" key="2">
    <source>
        <dbReference type="ARBA" id="ARBA00022695"/>
    </source>
</evidence>
<feature type="domain" description="Galactose-1-phosphate uridyl transferase N-terminal" evidence="6">
    <location>
        <begin position="14"/>
        <end position="177"/>
    </location>
</feature>
<comment type="cofactor">
    <cofactor evidence="5">
        <name>Zn(2+)</name>
        <dbReference type="ChEBI" id="CHEBI:29105"/>
    </cofactor>
    <text evidence="5">Binds 1 zinc ion per subunit.</text>
</comment>
<evidence type="ECO:0000256" key="1">
    <source>
        <dbReference type="ARBA" id="ARBA00022679"/>
    </source>
</evidence>
<dbReference type="SUPFAM" id="SSF54197">
    <property type="entry name" value="HIT-like"/>
    <property type="match status" value="2"/>
</dbReference>
<keyword evidence="2 7" id="KW-0548">Nucleotidyltransferase</keyword>
<dbReference type="PIRSF" id="PIRSF000808">
    <property type="entry name" value="GalT"/>
    <property type="match status" value="1"/>
</dbReference>
<feature type="binding site" evidence="5">
    <location>
        <position position="58"/>
    </location>
    <ligand>
        <name>Zn(2+)</name>
        <dbReference type="ChEBI" id="CHEBI:29105"/>
    </ligand>
</feature>
<organism evidence="7 8">
    <name type="scientific">Candidatus Azambacteria bacterium GW2011_GWB1_42_17</name>
    <dbReference type="NCBI Taxonomy" id="1618615"/>
    <lineage>
        <taxon>Bacteria</taxon>
        <taxon>Candidatus Azamiibacteriota</taxon>
    </lineage>
</organism>
<proteinExistence type="predicted"/>
<dbReference type="Gene3D" id="3.30.428.10">
    <property type="entry name" value="HIT-like"/>
    <property type="match status" value="2"/>
</dbReference>
<sequence length="355" mass="41311">MPAQVVVVPGRLPEGRVDPLYGYVVVISAARALRESKKDSESTHPAILPEYDERCSFCPGNNKVTNEDKTPPELVSFRRDPFDITSWSTRGFTNLFPILALEAEGPAQGVNEIIVETRRHNGFLSSISIEELSEAFRAITIRYFSLRNDPRLEWFSAFKNYGKLAGASMEHPHFQMAVEACIPPKFRERLNRAQDYFYDSRRYLCCDYIEKQRKLGQVIFETEHFVVLVPYAARVPYHFRIFPIKHNPSFAHVLRDSDCVRTDFAETLRRITFLFKIAVQGKDFQQYADPLYNFYIETAPYRDDHKEGILHWHVEFRGKTTIEAGYEYHTGKFVNPTYPEEIATQLREIAQKYQK</sequence>
<comment type="caution">
    <text evidence="7">The sequence shown here is derived from an EMBL/GenBank/DDBJ whole genome shotgun (WGS) entry which is preliminary data.</text>
</comment>
<dbReference type="Pfam" id="PF01087">
    <property type="entry name" value="GalP_UDP_transf"/>
    <property type="match status" value="1"/>
</dbReference>
<dbReference type="PANTHER" id="PTHR42763">
    <property type="entry name" value="ADP-GLUCOSE PHOSPHORYLASE"/>
    <property type="match status" value="1"/>
</dbReference>
<dbReference type="EMBL" id="LCDB01000011">
    <property type="protein sequence ID" value="KKS44244.1"/>
    <property type="molecule type" value="Genomic_DNA"/>
</dbReference>
<evidence type="ECO:0000256" key="3">
    <source>
        <dbReference type="ARBA" id="ARBA00023277"/>
    </source>
</evidence>
<accession>A0A0G0Z6F2</accession>
<reference evidence="7 8" key="1">
    <citation type="journal article" date="2015" name="Nature">
        <title>rRNA introns, odd ribosomes, and small enigmatic genomes across a large radiation of phyla.</title>
        <authorList>
            <person name="Brown C.T."/>
            <person name="Hug L.A."/>
            <person name="Thomas B.C."/>
            <person name="Sharon I."/>
            <person name="Castelle C.J."/>
            <person name="Singh A."/>
            <person name="Wilkins M.J."/>
            <person name="Williams K.H."/>
            <person name="Banfield J.F."/>
        </authorList>
    </citation>
    <scope>NUCLEOTIDE SEQUENCE [LARGE SCALE GENOMIC DNA]</scope>
</reference>
<dbReference type="AlphaFoldDB" id="A0A0G0Z6F2"/>
<dbReference type="InterPro" id="IPR053177">
    <property type="entry name" value="ADP-glucose_phosphorylase"/>
</dbReference>
<dbReference type="GO" id="GO:0006012">
    <property type="term" value="P:galactose metabolic process"/>
    <property type="evidence" value="ECO:0007669"/>
    <property type="project" value="InterPro"/>
</dbReference>
<feature type="binding site" evidence="5">
    <location>
        <position position="55"/>
    </location>
    <ligand>
        <name>Zn(2+)</name>
        <dbReference type="ChEBI" id="CHEBI:29105"/>
    </ligand>
</feature>
<name>A0A0G0Z6F2_9BACT</name>
<dbReference type="Proteomes" id="UP000033986">
    <property type="component" value="Unassembled WGS sequence"/>
</dbReference>
<evidence type="ECO:0000259" key="6">
    <source>
        <dbReference type="Pfam" id="PF01087"/>
    </source>
</evidence>
<evidence type="ECO:0000313" key="8">
    <source>
        <dbReference type="Proteomes" id="UP000033986"/>
    </source>
</evidence>
<dbReference type="InterPro" id="IPR001937">
    <property type="entry name" value="GalP_UDPtransf1"/>
</dbReference>
<dbReference type="PANTHER" id="PTHR42763:SF2">
    <property type="entry name" value="ADP-GLUCOSE PHOSPHORYLASE"/>
    <property type="match status" value="1"/>
</dbReference>
<keyword evidence="5" id="KW-0479">Metal-binding</keyword>
<protein>
    <submittedName>
        <fullName evidence="7">Galactose-1-phosphate uridylyltransferase</fullName>
    </submittedName>
</protein>
<gene>
    <name evidence="7" type="ORF">UV07_C0011G0003</name>
</gene>
<feature type="active site" description="Tele-UMP-histidine intermediate" evidence="4">
    <location>
        <position position="173"/>
    </location>
</feature>
<keyword evidence="3" id="KW-0119">Carbohydrate metabolism</keyword>
<dbReference type="InterPro" id="IPR036265">
    <property type="entry name" value="HIT-like_sf"/>
</dbReference>
<keyword evidence="1 7" id="KW-0808">Transferase</keyword>
<keyword evidence="5" id="KW-0862">Zinc</keyword>
<evidence type="ECO:0000313" key="7">
    <source>
        <dbReference type="EMBL" id="KKS44244.1"/>
    </source>
</evidence>
<feature type="binding site" evidence="5">
    <location>
        <position position="120"/>
    </location>
    <ligand>
        <name>Zn(2+)</name>
        <dbReference type="ChEBI" id="CHEBI:29105"/>
    </ligand>
</feature>
<evidence type="ECO:0000256" key="5">
    <source>
        <dbReference type="PIRSR" id="PIRSR000808-3"/>
    </source>
</evidence>
<feature type="binding site" evidence="5">
    <location>
        <position position="171"/>
    </location>
    <ligand>
        <name>Zn(2+)</name>
        <dbReference type="ChEBI" id="CHEBI:29105"/>
    </ligand>
</feature>